<dbReference type="Gene3D" id="3.90.1680.10">
    <property type="entry name" value="SOS response associated peptidase-like"/>
    <property type="match status" value="1"/>
</dbReference>
<keyword evidence="5" id="KW-0190">Covalent protein-DNA linkage</keyword>
<keyword evidence="3" id="KW-0227">DNA damage</keyword>
<evidence type="ECO:0000256" key="4">
    <source>
        <dbReference type="ARBA" id="ARBA00022801"/>
    </source>
</evidence>
<comment type="similarity">
    <text evidence="1 8">Belongs to the SOS response-associated peptidase family.</text>
</comment>
<evidence type="ECO:0000313" key="9">
    <source>
        <dbReference type="EMBL" id="RAV98511.1"/>
    </source>
</evidence>
<dbReference type="PANTHER" id="PTHR13604:SF0">
    <property type="entry name" value="ABASIC SITE PROCESSING PROTEIN HMCES"/>
    <property type="match status" value="1"/>
</dbReference>
<dbReference type="EMBL" id="QMFY01000017">
    <property type="protein sequence ID" value="RAV98511.1"/>
    <property type="molecule type" value="Genomic_DNA"/>
</dbReference>
<dbReference type="EC" id="3.4.-.-" evidence="8"/>
<protein>
    <recommendedName>
        <fullName evidence="8">Abasic site processing protein</fullName>
        <ecNumber evidence="8">3.4.-.-</ecNumber>
    </recommendedName>
</protein>
<evidence type="ECO:0000256" key="6">
    <source>
        <dbReference type="ARBA" id="ARBA00023125"/>
    </source>
</evidence>
<dbReference type="GO" id="GO:0008233">
    <property type="term" value="F:peptidase activity"/>
    <property type="evidence" value="ECO:0007669"/>
    <property type="project" value="UniProtKB-KW"/>
</dbReference>
<dbReference type="InterPro" id="IPR003738">
    <property type="entry name" value="SRAP"/>
</dbReference>
<proteinExistence type="inferred from homology"/>
<keyword evidence="7" id="KW-0456">Lyase</keyword>
<reference evidence="9 10" key="1">
    <citation type="submission" date="2018-06" db="EMBL/GenBank/DDBJ databases">
        <title>Chryseolinea flavus sp. nov., a member of the phylum Bacteroidetes isolated from soil.</title>
        <authorList>
            <person name="Li Y."/>
            <person name="Wang J."/>
        </authorList>
    </citation>
    <scope>NUCLEOTIDE SEQUENCE [LARGE SCALE GENOMIC DNA]</scope>
    <source>
        <strain evidence="9 10">SDU1-6</strain>
    </source>
</reference>
<dbReference type="GO" id="GO:0016829">
    <property type="term" value="F:lyase activity"/>
    <property type="evidence" value="ECO:0007669"/>
    <property type="project" value="UniProtKB-KW"/>
</dbReference>
<name>A0A364XWD9_9BACT</name>
<evidence type="ECO:0000256" key="8">
    <source>
        <dbReference type="RuleBase" id="RU364100"/>
    </source>
</evidence>
<sequence length="256" mass="29310">MCNRMAMAWDKMSDLEYYYTAEYSGEVDGMNENEGEWLPCYHTNAYDHMATPVITSRDPGKIQLFHWGLIPHRTSSLQDALSIRQSTVMCRSEDMYDKYAYGELAKAGKRCLIPVSGYFEYFWVDAKGKTKIPYYIFLKDRPFFSIGGLYSRWTDKTSGKDFFTYTVCTTAANEFAAKIHNQGQRMPVILQTQEAERAWLNPTITKDDVVDLCRAIPDEFMAAHTVSRVITSKDNNVPEAIQPFSYTASSSPSLFE</sequence>
<dbReference type="InterPro" id="IPR036590">
    <property type="entry name" value="SRAP-like"/>
</dbReference>
<comment type="caution">
    <text evidence="9">The sequence shown here is derived from an EMBL/GenBank/DDBJ whole genome shotgun (WGS) entry which is preliminary data.</text>
</comment>
<dbReference type="AlphaFoldDB" id="A0A364XWD9"/>
<evidence type="ECO:0000256" key="5">
    <source>
        <dbReference type="ARBA" id="ARBA00023124"/>
    </source>
</evidence>
<keyword evidence="2 8" id="KW-0645">Protease</keyword>
<dbReference type="Pfam" id="PF02586">
    <property type="entry name" value="SRAP"/>
    <property type="match status" value="1"/>
</dbReference>
<evidence type="ECO:0000256" key="2">
    <source>
        <dbReference type="ARBA" id="ARBA00022670"/>
    </source>
</evidence>
<dbReference type="SUPFAM" id="SSF143081">
    <property type="entry name" value="BB1717-like"/>
    <property type="match status" value="1"/>
</dbReference>
<dbReference type="GO" id="GO:0106300">
    <property type="term" value="P:protein-DNA covalent cross-linking repair"/>
    <property type="evidence" value="ECO:0007669"/>
    <property type="project" value="InterPro"/>
</dbReference>
<dbReference type="GO" id="GO:0006508">
    <property type="term" value="P:proteolysis"/>
    <property type="evidence" value="ECO:0007669"/>
    <property type="project" value="UniProtKB-KW"/>
</dbReference>
<evidence type="ECO:0000256" key="7">
    <source>
        <dbReference type="ARBA" id="ARBA00023239"/>
    </source>
</evidence>
<evidence type="ECO:0000256" key="3">
    <source>
        <dbReference type="ARBA" id="ARBA00022763"/>
    </source>
</evidence>
<gene>
    <name evidence="9" type="ORF">DQQ10_23610</name>
</gene>
<evidence type="ECO:0000256" key="1">
    <source>
        <dbReference type="ARBA" id="ARBA00008136"/>
    </source>
</evidence>
<keyword evidence="4 8" id="KW-0378">Hydrolase</keyword>
<dbReference type="Proteomes" id="UP000251889">
    <property type="component" value="Unassembled WGS sequence"/>
</dbReference>
<dbReference type="GO" id="GO:0003697">
    <property type="term" value="F:single-stranded DNA binding"/>
    <property type="evidence" value="ECO:0007669"/>
    <property type="project" value="InterPro"/>
</dbReference>
<dbReference type="PANTHER" id="PTHR13604">
    <property type="entry name" value="DC12-RELATED"/>
    <property type="match status" value="1"/>
</dbReference>
<dbReference type="OrthoDB" id="9782620at2"/>
<keyword evidence="6" id="KW-0238">DNA-binding</keyword>
<keyword evidence="10" id="KW-1185">Reference proteome</keyword>
<accession>A0A364XWD9</accession>
<evidence type="ECO:0000313" key="10">
    <source>
        <dbReference type="Proteomes" id="UP000251889"/>
    </source>
</evidence>
<organism evidence="9 10">
    <name type="scientific">Pseudochryseolinea flava</name>
    <dbReference type="NCBI Taxonomy" id="2059302"/>
    <lineage>
        <taxon>Bacteria</taxon>
        <taxon>Pseudomonadati</taxon>
        <taxon>Bacteroidota</taxon>
        <taxon>Cytophagia</taxon>
        <taxon>Cytophagales</taxon>
        <taxon>Fulvivirgaceae</taxon>
        <taxon>Pseudochryseolinea</taxon>
    </lineage>
</organism>